<evidence type="ECO:0000256" key="1">
    <source>
        <dbReference type="SAM" id="MobiDB-lite"/>
    </source>
</evidence>
<evidence type="ECO:0000259" key="2">
    <source>
        <dbReference type="Pfam" id="PF12146"/>
    </source>
</evidence>
<sequence length="1020" mass="109487">MSVSCDLRPIFRSASYDQRRFQLLAVRVRNIENGSEVIHRASASAGSTTGSSFASRDPAAESEGLHFRISSANNSAPDHAASDAPSFQPGSIVAIEEGGALAIRFDVAVHVRLPCLYLVRASKQKKAIALVQNSHTTTIGDIDKPMVIHCGPMTPQAKPTAIEVQLQAPFLNHSTQLPTAAPSPKVLTNDSNPSSQANNAQLSRQSSEGTLLAESSTKTDAAPQQQLDALDKDWDFVDMDALAEETSTPVVTDSGRLCVASKLEKHFARTSLLRLTQKFYFLRVDMDTHVPSVLCKLTVAFALQKHSSNVVSSLVACPLPGASAAAVARASQILRPASMLCFAFSQGGLRPKSELVYGPLGELSVPSSRASMIAPNEALDATALSPQAATGGAGLVTISELSTGASTSTIPFNNTIHNSQLESDAGHPLSSNPASFDALDENALTGNSVALPLEVPQWRKALVHQLRDRDRFQRDIFEGIVEARQRLVHRLMASQVIASGSERDRDRDLGVRSYKLATKAELVRRGTALLTRLGHAGNGGTSSNSNSNSMNEQAMLKSQQPGSMQTDTTRTPPTGDTTPDQSRGVVSPSGSFSSQEQLSPVASRLDLNGHSSESGVDRYNSNKSSSVSVSLGSSATAPVSRGQARSKSTAQHRLDVKIAVASAIEHFVDENLAIAQELEPVKFVMSPDGVPIAFRSYLPSPENVKLDVVVVIVVGLAVCSFYRSFIPYGCRNVYGLRSYIYDYRGHGLSGGPRGDARTPQSHLEDLRAVVQVAKWNNPTCSVVLVGHGTGSSLALKYAAWSQAERVDGFVFGSPHLPEFERTELRGTFFSPNSFTKVLQLAFARGTKGRLGHRPAIHLHDFFRGSVFQTFGSTQTKDFMADWNPGVPGGAPPPKFLTANSVVGSMSFESRSLFSAIDVPYAVFLGEHEELLEIDRCVSMLISIPSTLRTVEIVRGQTHFSIASVLDSLACPWIAKTFAHKVPQPPARDADSQGDVQNLELSPGTMLQRHEHLAPAGQSDV</sequence>
<dbReference type="Pfam" id="PF12146">
    <property type="entry name" value="Hydrolase_4"/>
    <property type="match status" value="1"/>
</dbReference>
<feature type="region of interest" description="Disordered" evidence="1">
    <location>
        <begin position="533"/>
        <end position="648"/>
    </location>
</feature>
<reference evidence="4" key="1">
    <citation type="submission" date="2011-02" db="EMBL/GenBank/DDBJ databases">
        <title>The Genome Sequence of Capsaspora owczarzaki ATCC 30864.</title>
        <authorList>
            <person name="Russ C."/>
            <person name="Cuomo C."/>
            <person name="Burger G."/>
            <person name="Gray M.W."/>
            <person name="Holland P.W.H."/>
            <person name="King N."/>
            <person name="Lang F.B.F."/>
            <person name="Roger A.J."/>
            <person name="Ruiz-Trillo I."/>
            <person name="Young S.K."/>
            <person name="Zeng Q."/>
            <person name="Gargeya S."/>
            <person name="Alvarado L."/>
            <person name="Berlin A."/>
            <person name="Chapman S.B."/>
            <person name="Chen Z."/>
            <person name="Freedman E."/>
            <person name="Gellesch M."/>
            <person name="Goldberg J."/>
            <person name="Griggs A."/>
            <person name="Gujja S."/>
            <person name="Heilman E."/>
            <person name="Heiman D."/>
            <person name="Howarth C."/>
            <person name="Mehta T."/>
            <person name="Neiman D."/>
            <person name="Pearson M."/>
            <person name="Roberts A."/>
            <person name="Saif S."/>
            <person name="Shea T."/>
            <person name="Shenoy N."/>
            <person name="Sisk P."/>
            <person name="Stolte C."/>
            <person name="Sykes S."/>
            <person name="White J."/>
            <person name="Yandava C."/>
            <person name="Haas B."/>
            <person name="Nusbaum C."/>
            <person name="Birren B."/>
        </authorList>
    </citation>
    <scope>NUCLEOTIDE SEQUENCE</scope>
    <source>
        <strain evidence="4">ATCC 30864</strain>
    </source>
</reference>
<proteinExistence type="predicted"/>
<gene>
    <name evidence="3" type="ORF">CAOG_001072</name>
</gene>
<dbReference type="OrthoDB" id="10249433at2759"/>
<feature type="compositionally biased region" description="Polar residues" evidence="1">
    <location>
        <begin position="186"/>
        <end position="224"/>
    </location>
</feature>
<dbReference type="Proteomes" id="UP000008743">
    <property type="component" value="Unassembled WGS sequence"/>
</dbReference>
<accession>A0A0D2U394</accession>
<feature type="compositionally biased region" description="Low complexity" evidence="1">
    <location>
        <begin position="621"/>
        <end position="634"/>
    </location>
</feature>
<dbReference type="InterPro" id="IPR022742">
    <property type="entry name" value="Hydrolase_4"/>
</dbReference>
<protein>
    <recommendedName>
        <fullName evidence="2">Serine aminopeptidase S33 domain-containing protein</fullName>
    </recommendedName>
</protein>
<feature type="region of interest" description="Disordered" evidence="1">
    <location>
        <begin position="175"/>
        <end position="224"/>
    </location>
</feature>
<dbReference type="EMBL" id="KE346360">
    <property type="protein sequence ID" value="KJE89636.1"/>
    <property type="molecule type" value="Genomic_DNA"/>
</dbReference>
<feature type="compositionally biased region" description="Low complexity" evidence="1">
    <location>
        <begin position="566"/>
        <end position="580"/>
    </location>
</feature>
<dbReference type="InParanoid" id="A0A0D2U394"/>
<evidence type="ECO:0000313" key="3">
    <source>
        <dbReference type="EMBL" id="KJE89636.1"/>
    </source>
</evidence>
<dbReference type="PhylomeDB" id="A0A0D2U394"/>
<feature type="domain" description="Serine aminopeptidase S33" evidence="2">
    <location>
        <begin position="735"/>
        <end position="816"/>
    </location>
</feature>
<keyword evidence="4" id="KW-1185">Reference proteome</keyword>
<name>A0A0D2U394_CAPO3</name>
<evidence type="ECO:0000313" key="4">
    <source>
        <dbReference type="Proteomes" id="UP000008743"/>
    </source>
</evidence>
<dbReference type="InterPro" id="IPR029058">
    <property type="entry name" value="AB_hydrolase_fold"/>
</dbReference>
<dbReference type="AlphaFoldDB" id="A0A0D2U394"/>
<organism evidence="3 4">
    <name type="scientific">Capsaspora owczarzaki (strain ATCC 30864)</name>
    <dbReference type="NCBI Taxonomy" id="595528"/>
    <lineage>
        <taxon>Eukaryota</taxon>
        <taxon>Filasterea</taxon>
        <taxon>Capsaspora</taxon>
    </lineage>
</organism>
<dbReference type="RefSeq" id="XP_004365943.1">
    <property type="nucleotide sequence ID" value="XM_004365886.2"/>
</dbReference>
<feature type="compositionally biased region" description="Polar residues" evidence="1">
    <location>
        <begin position="588"/>
        <end position="600"/>
    </location>
</feature>
<dbReference type="SUPFAM" id="SSF53474">
    <property type="entry name" value="alpha/beta-Hydrolases"/>
    <property type="match status" value="1"/>
</dbReference>
<dbReference type="Gene3D" id="3.40.50.1820">
    <property type="entry name" value="alpha/beta hydrolase"/>
    <property type="match status" value="1"/>
</dbReference>
<feature type="compositionally biased region" description="Low complexity" evidence="1">
    <location>
        <begin position="541"/>
        <end position="551"/>
    </location>
</feature>
<feature type="compositionally biased region" description="Polar residues" evidence="1">
    <location>
        <begin position="556"/>
        <end position="565"/>
    </location>
</feature>